<dbReference type="GO" id="GO:0016787">
    <property type="term" value="F:hydrolase activity"/>
    <property type="evidence" value="ECO:0007669"/>
    <property type="project" value="UniProtKB-KW"/>
</dbReference>
<keyword evidence="1" id="KW-0378">Hydrolase</keyword>
<reference evidence="3" key="1">
    <citation type="submission" date="2018-05" db="EMBL/GenBank/DDBJ databases">
        <authorList>
            <person name="Lanie J.A."/>
            <person name="Ng W.-L."/>
            <person name="Kazmierczak K.M."/>
            <person name="Andrzejewski T.M."/>
            <person name="Davidsen T.M."/>
            <person name="Wayne K.J."/>
            <person name="Tettelin H."/>
            <person name="Glass J.I."/>
            <person name="Rusch D."/>
            <person name="Podicherti R."/>
            <person name="Tsui H.-C.T."/>
            <person name="Winkler M.E."/>
        </authorList>
    </citation>
    <scope>NUCLEOTIDE SEQUENCE</scope>
</reference>
<name>A0A381QI29_9ZZZZ</name>
<dbReference type="PANTHER" id="PTHR39159:SF1">
    <property type="entry name" value="UPF0374 PROTEIN YGAC"/>
    <property type="match status" value="1"/>
</dbReference>
<evidence type="ECO:0000259" key="2">
    <source>
        <dbReference type="Pfam" id="PF04167"/>
    </source>
</evidence>
<sequence length="152" mass="17375">VLERQEVIVTLAEAINLDIPMIIEGQVVLEPGSAVVWFTFPGAWHDIGSFHREDGTFTGFYANVITPPRIEEHVWYTTDLYLDVWMTPNGTVKLLDEDEFEEAISHRLIDHPTANRAREEASRLLDEARRGVWPPPIVREWTLEQARAIAIA</sequence>
<protein>
    <recommendedName>
        <fullName evidence="2">DUF402 domain-containing protein</fullName>
    </recommendedName>
</protein>
<organism evidence="3">
    <name type="scientific">marine metagenome</name>
    <dbReference type="NCBI Taxonomy" id="408172"/>
    <lineage>
        <taxon>unclassified sequences</taxon>
        <taxon>metagenomes</taxon>
        <taxon>ecological metagenomes</taxon>
    </lineage>
</organism>
<dbReference type="InterPro" id="IPR050212">
    <property type="entry name" value="Ntdp-like"/>
</dbReference>
<feature type="domain" description="DUF402" evidence="2">
    <location>
        <begin position="28"/>
        <end position="131"/>
    </location>
</feature>
<dbReference type="Gene3D" id="2.40.380.10">
    <property type="entry name" value="FomD-like"/>
    <property type="match status" value="1"/>
</dbReference>
<dbReference type="PANTHER" id="PTHR39159">
    <property type="match status" value="1"/>
</dbReference>
<feature type="non-terminal residue" evidence="3">
    <location>
        <position position="1"/>
    </location>
</feature>
<dbReference type="EMBL" id="UINC01001360">
    <property type="protein sequence ID" value="SUZ78608.1"/>
    <property type="molecule type" value="Genomic_DNA"/>
</dbReference>
<proteinExistence type="predicted"/>
<dbReference type="InterPro" id="IPR007295">
    <property type="entry name" value="DUF402"/>
</dbReference>
<evidence type="ECO:0000256" key="1">
    <source>
        <dbReference type="ARBA" id="ARBA00022801"/>
    </source>
</evidence>
<dbReference type="SUPFAM" id="SSF159234">
    <property type="entry name" value="FomD-like"/>
    <property type="match status" value="1"/>
</dbReference>
<dbReference type="Pfam" id="PF04167">
    <property type="entry name" value="DUF402"/>
    <property type="match status" value="1"/>
</dbReference>
<dbReference type="InterPro" id="IPR035930">
    <property type="entry name" value="FomD-like_sf"/>
</dbReference>
<accession>A0A381QI29</accession>
<evidence type="ECO:0000313" key="3">
    <source>
        <dbReference type="EMBL" id="SUZ78608.1"/>
    </source>
</evidence>
<gene>
    <name evidence="3" type="ORF">METZ01_LOCUS31462</name>
</gene>
<dbReference type="AlphaFoldDB" id="A0A381QI29"/>